<gene>
    <name evidence="2" type="ORF">Lsed01_02142</name>
</gene>
<feature type="transmembrane region" description="Helical" evidence="1">
    <location>
        <begin position="757"/>
        <end position="779"/>
    </location>
</feature>
<feature type="transmembrane region" description="Helical" evidence="1">
    <location>
        <begin position="727"/>
        <end position="745"/>
    </location>
</feature>
<organism evidence="2 3">
    <name type="scientific">Demequina sediminis</name>
    <dbReference type="NCBI Taxonomy" id="1930058"/>
    <lineage>
        <taxon>Bacteria</taxon>
        <taxon>Bacillati</taxon>
        <taxon>Actinomycetota</taxon>
        <taxon>Actinomycetes</taxon>
        <taxon>Micrococcales</taxon>
        <taxon>Demequinaceae</taxon>
        <taxon>Demequina</taxon>
    </lineage>
</organism>
<sequence length="1042" mass="108002">MSLARLLVRAIVVSDTRSERLPDVLAAVAAQTQRPDLLHVVLPADAERPRTPEGLEIDWVVGGRTYAEGVDAVLAAHPSHPHEYVWLLHDDSAPLPDALARLAATAKKRTAAAVVAPAQVRWDDVSRLVGLGVTTTVIGARRIDLVDEDDINQGQYDERDDVLAASLAAALVRRDAWERLGGLEPAYRGFGDSLHFCRLAWRSGYDVVIVPAAKVRHAQESLTGERGGALRGRARAYGAGRTGEWIHALSWSPAIAVPFLVVWSFLSAALRAVLRVAQNESRMVGADLAVPWRVLTRLPRLPGIRARIRRTVTRPRAVVRPFLVGARAVASHVRSREMRAYDRWRAQSAPSDMVRAELAEAAIRRRTGLAALALAAIAASVALHGTWLTALGSGRMLVGEALGATNVSLAALWERTWSGWDPSGFGSPALDGAFSAMLLPAAVLPGGVRVWVGLVLGLGVAIAVVSAWWALGAATRSVWARALGALAYGLWPLHLQAISDGRLGAVIAHLMLPWFALGLARAAGWHRGEAVGGGEEFPARRHASPSAAMGAAFSAAVIVTAAPALLVPLVVILAAAGAVAGRARWRVWSAAVPALVVSAPALVAAWHAGVVSRDAWAILARENGPALAAESVEPWRLVLGLTGETALTPGLPDAAATLAASAVGIGIVAAAALAALSGRAPWAVAGGLLTAALGVLAAAASQATVVVAADGAGQAAANGFAGPGTSLAAAGLIAAAAAASSRLWAGSTGPRRTAVRLVSSLVVTAFAATLVCVVVVEAWPTRPERGDVHPSDATVLPLVAELEQELATRQRALVLTDTEAGVDYAVLERAGTVTLTGRAQRDAEGAALAGSGTPAVTPETLAPVVATMAGAGTGAEERLVTWGIGVVVAAPESPMIAGALAQIPGLHLIGASEYGTTFRVEPEEDTVVARAWIESSGAETVTLESDSRSGSTRDAGGAGGTLVIAAAADPGWRATGDGRALAAVEDAEGRVAFDVPAGVDTVTYAYVDEGYRFWWWASAVAVAWAMIGMVPLHDRRYVAVRR</sequence>
<feature type="transmembrane region" description="Helical" evidence="1">
    <location>
        <begin position="546"/>
        <end position="575"/>
    </location>
</feature>
<protein>
    <recommendedName>
        <fullName evidence="4">Glycosyltransferase family 2 protein</fullName>
    </recommendedName>
</protein>
<feature type="transmembrane region" description="Helical" evidence="1">
    <location>
        <begin position="451"/>
        <end position="471"/>
    </location>
</feature>
<evidence type="ECO:0008006" key="4">
    <source>
        <dbReference type="Google" id="ProtNLM"/>
    </source>
</evidence>
<dbReference type="EMBL" id="BAABRR010000012">
    <property type="protein sequence ID" value="GAA5519689.1"/>
    <property type="molecule type" value="Genomic_DNA"/>
</dbReference>
<evidence type="ECO:0000313" key="3">
    <source>
        <dbReference type="Proteomes" id="UP001426770"/>
    </source>
</evidence>
<dbReference type="Gene3D" id="3.90.550.10">
    <property type="entry name" value="Spore Coat Polysaccharide Biosynthesis Protein SpsA, Chain A"/>
    <property type="match status" value="1"/>
</dbReference>
<name>A0ABP9WJB4_9MICO</name>
<feature type="transmembrane region" description="Helical" evidence="1">
    <location>
        <begin position="251"/>
        <end position="274"/>
    </location>
</feature>
<evidence type="ECO:0000256" key="1">
    <source>
        <dbReference type="SAM" id="Phobius"/>
    </source>
</evidence>
<reference evidence="2 3" key="1">
    <citation type="submission" date="2024-02" db="EMBL/GenBank/DDBJ databases">
        <title>Lysinimicrobium sediminis NBRC 112286.</title>
        <authorList>
            <person name="Ichikawa N."/>
            <person name="Katano-Makiyama Y."/>
            <person name="Hidaka K."/>
        </authorList>
    </citation>
    <scope>NUCLEOTIDE SEQUENCE [LARGE SCALE GENOMIC DNA]</scope>
    <source>
        <strain evidence="2 3">NBRC 112286</strain>
    </source>
</reference>
<evidence type="ECO:0000313" key="2">
    <source>
        <dbReference type="EMBL" id="GAA5519689.1"/>
    </source>
</evidence>
<comment type="caution">
    <text evidence="2">The sequence shown here is derived from an EMBL/GenBank/DDBJ whole genome shotgun (WGS) entry which is preliminary data.</text>
</comment>
<keyword evidence="1" id="KW-0472">Membrane</keyword>
<feature type="transmembrane region" description="Helical" evidence="1">
    <location>
        <begin position="654"/>
        <end position="676"/>
    </location>
</feature>
<keyword evidence="1" id="KW-0812">Transmembrane</keyword>
<dbReference type="InterPro" id="IPR029044">
    <property type="entry name" value="Nucleotide-diphossugar_trans"/>
</dbReference>
<feature type="transmembrane region" description="Helical" evidence="1">
    <location>
        <begin position="369"/>
        <end position="390"/>
    </location>
</feature>
<dbReference type="RefSeq" id="WP_286215205.1">
    <property type="nucleotide sequence ID" value="NZ_AP027736.1"/>
</dbReference>
<feature type="transmembrane region" description="Helical" evidence="1">
    <location>
        <begin position="587"/>
        <end position="606"/>
    </location>
</feature>
<proteinExistence type="predicted"/>
<accession>A0ABP9WJB4</accession>
<feature type="transmembrane region" description="Helical" evidence="1">
    <location>
        <begin position="1013"/>
        <end position="1032"/>
    </location>
</feature>
<feature type="transmembrane region" description="Helical" evidence="1">
    <location>
        <begin position="506"/>
        <end position="526"/>
    </location>
</feature>
<keyword evidence="3" id="KW-1185">Reference proteome</keyword>
<dbReference type="Proteomes" id="UP001426770">
    <property type="component" value="Unassembled WGS sequence"/>
</dbReference>
<dbReference type="Pfam" id="PF13641">
    <property type="entry name" value="Glyco_tranf_2_3"/>
    <property type="match status" value="1"/>
</dbReference>
<keyword evidence="1" id="KW-1133">Transmembrane helix</keyword>
<dbReference type="SUPFAM" id="SSF53448">
    <property type="entry name" value="Nucleotide-diphospho-sugar transferases"/>
    <property type="match status" value="1"/>
</dbReference>
<feature type="transmembrane region" description="Helical" evidence="1">
    <location>
        <begin position="683"/>
        <end position="707"/>
    </location>
</feature>